<proteinExistence type="predicted"/>
<evidence type="ECO:0000313" key="4">
    <source>
        <dbReference type="Proteomes" id="UP000240883"/>
    </source>
</evidence>
<keyword evidence="1" id="KW-0812">Transmembrane</keyword>
<name>A0A2T2N3N1_CORCC</name>
<dbReference type="InterPro" id="IPR056722">
    <property type="entry name" value="DUF7820"/>
</dbReference>
<organism evidence="3 4">
    <name type="scientific">Corynespora cassiicola Philippines</name>
    <dbReference type="NCBI Taxonomy" id="1448308"/>
    <lineage>
        <taxon>Eukaryota</taxon>
        <taxon>Fungi</taxon>
        <taxon>Dikarya</taxon>
        <taxon>Ascomycota</taxon>
        <taxon>Pezizomycotina</taxon>
        <taxon>Dothideomycetes</taxon>
        <taxon>Pleosporomycetidae</taxon>
        <taxon>Pleosporales</taxon>
        <taxon>Corynesporascaceae</taxon>
        <taxon>Corynespora</taxon>
    </lineage>
</organism>
<dbReference type="Pfam" id="PF25130">
    <property type="entry name" value="DUF7820"/>
    <property type="match status" value="1"/>
</dbReference>
<keyword evidence="1" id="KW-0472">Membrane</keyword>
<dbReference type="AlphaFoldDB" id="A0A2T2N3N1"/>
<dbReference type="PANTHER" id="PTHR42078">
    <property type="entry name" value="GLUCAN 1, 4-ALPHA-GLUCOSIDASE"/>
    <property type="match status" value="1"/>
</dbReference>
<feature type="domain" description="DUF7820" evidence="2">
    <location>
        <begin position="138"/>
        <end position="307"/>
    </location>
</feature>
<keyword evidence="1" id="KW-1133">Transmembrane helix</keyword>
<keyword evidence="4" id="KW-1185">Reference proteome</keyword>
<evidence type="ECO:0000256" key="1">
    <source>
        <dbReference type="SAM" id="Phobius"/>
    </source>
</evidence>
<gene>
    <name evidence="3" type="ORF">BS50DRAFT_507131</name>
</gene>
<evidence type="ECO:0000313" key="3">
    <source>
        <dbReference type="EMBL" id="PSN60065.1"/>
    </source>
</evidence>
<dbReference type="EMBL" id="KZ678151">
    <property type="protein sequence ID" value="PSN60065.1"/>
    <property type="molecule type" value="Genomic_DNA"/>
</dbReference>
<dbReference type="PANTHER" id="PTHR42078:SF1">
    <property type="entry name" value="GLUCAN 1, 4-ALPHA-GLUCOSIDASE"/>
    <property type="match status" value="1"/>
</dbReference>
<reference evidence="3 4" key="1">
    <citation type="journal article" date="2018" name="Front. Microbiol.">
        <title>Genome-Wide Analysis of Corynespora cassiicola Leaf Fall Disease Putative Effectors.</title>
        <authorList>
            <person name="Lopez D."/>
            <person name="Ribeiro S."/>
            <person name="Label P."/>
            <person name="Fumanal B."/>
            <person name="Venisse J.S."/>
            <person name="Kohler A."/>
            <person name="de Oliveira R.R."/>
            <person name="Labutti K."/>
            <person name="Lipzen A."/>
            <person name="Lail K."/>
            <person name="Bauer D."/>
            <person name="Ohm R.A."/>
            <person name="Barry K.W."/>
            <person name="Spatafora J."/>
            <person name="Grigoriev I.V."/>
            <person name="Martin F.M."/>
            <person name="Pujade-Renaud V."/>
        </authorList>
    </citation>
    <scope>NUCLEOTIDE SEQUENCE [LARGE SCALE GENOMIC DNA]</scope>
    <source>
        <strain evidence="3 4">Philippines</strain>
    </source>
</reference>
<protein>
    <recommendedName>
        <fullName evidence="2">DUF7820 domain-containing protein</fullName>
    </recommendedName>
</protein>
<dbReference type="OrthoDB" id="5384459at2759"/>
<dbReference type="STRING" id="1448308.A0A2T2N3N1"/>
<evidence type="ECO:0000259" key="2">
    <source>
        <dbReference type="Pfam" id="PF25130"/>
    </source>
</evidence>
<sequence length="398" mass="43694">MRIPRRPLNSIPSVALPSIHTTFPAEYLKREISKTYTADTSATPYEDGIELVPIERQNGSYAKILSPGTEEKEVIPNSGTALSTKPLPRIPQSRWSRLSSKQKIWLVVSSLAVVALTVGLSLLATKGESSKNNLSPMPDFPSIKRGTFVVPLGNVQQQSWACLAKSNESLAWGCTSDQLIQLNVLPSSSDQSTLTIVSLGPLSGSNSGVLGQQPYSIEPVELEQLMSPSNSANGPAYYFHTSYNRTVILREEALGPQGEIRVPTTDSSTKVEPGDSVWQCAFNETQLEGFIYVDQKSSSANKTLKTSIGNDTQAAELPYFPYVLKISEQRTRNSTQPYCQKMNVTSDGTLIRKSTPIMLSLVDNDSVRQIPRANTNMTISKMQPMPLANSCRCQWMIQ</sequence>
<dbReference type="Proteomes" id="UP000240883">
    <property type="component" value="Unassembled WGS sequence"/>
</dbReference>
<feature type="transmembrane region" description="Helical" evidence="1">
    <location>
        <begin position="104"/>
        <end position="124"/>
    </location>
</feature>
<accession>A0A2T2N3N1</accession>